<dbReference type="PANTHER" id="PTHR10209">
    <property type="entry name" value="OXIDOREDUCTASE, 2OG-FE II OXYGENASE FAMILY PROTEIN"/>
    <property type="match status" value="1"/>
</dbReference>
<dbReference type="GO" id="GO:0051213">
    <property type="term" value="F:dioxygenase activity"/>
    <property type="evidence" value="ECO:0007669"/>
    <property type="project" value="UniProtKB-ARBA"/>
</dbReference>
<sequence length="372" mass="38294">MEAITSPAPPPIPVIDLSPLAAPQPDAAAVRQLASALHAACRDVGFLYIAGHGLSQGQLDGLTALATRLFDLPQVDKEALDAARSPLARGYNSLQHGRHSCTPEDGGPRDAKESFTVGMERQAGDPRPPSPMHGPNQWPPEAVLPGWRVEAEAAVEQLLAAARLLMRGLALALQAPPDYFTSRCTDPVAQMVLFRYPPTGGTEEQRGCGAHTDCGFLTLVAQDAPGIEVQLSDGSWHAAPALPGCLLVNLGDMAARWAGDTYKSTVHRVHNRSDAATRHSLVFFCNTDFDAVVETMPSCLPPGVGAAAAEGGGGGSEAAAAVAGGTGSEAAAAGTDGGGSVAAAAGGGVIGRRHPPIKAGDYILQKLGLMFN</sequence>
<organism evidence="8 9">
    <name type="scientific">Micractinium conductrix</name>
    <dbReference type="NCBI Taxonomy" id="554055"/>
    <lineage>
        <taxon>Eukaryota</taxon>
        <taxon>Viridiplantae</taxon>
        <taxon>Chlorophyta</taxon>
        <taxon>core chlorophytes</taxon>
        <taxon>Trebouxiophyceae</taxon>
        <taxon>Chlorellales</taxon>
        <taxon>Chlorellaceae</taxon>
        <taxon>Chlorella clade</taxon>
        <taxon>Micractinium</taxon>
    </lineage>
</organism>
<dbReference type="Pfam" id="PF03171">
    <property type="entry name" value="2OG-FeII_Oxy"/>
    <property type="match status" value="1"/>
</dbReference>
<protein>
    <submittedName>
        <fullName evidence="8">Oxidoreductase</fullName>
    </submittedName>
</protein>
<evidence type="ECO:0000313" key="9">
    <source>
        <dbReference type="Proteomes" id="UP000239649"/>
    </source>
</evidence>
<evidence type="ECO:0000256" key="4">
    <source>
        <dbReference type="ARBA" id="ARBA00023004"/>
    </source>
</evidence>
<keyword evidence="9" id="KW-1185">Reference proteome</keyword>
<keyword evidence="3 5" id="KW-0560">Oxidoreductase</keyword>
<keyword evidence="4 5" id="KW-0408">Iron</keyword>
<evidence type="ECO:0000256" key="6">
    <source>
        <dbReference type="SAM" id="MobiDB-lite"/>
    </source>
</evidence>
<evidence type="ECO:0000259" key="7">
    <source>
        <dbReference type="PROSITE" id="PS51471"/>
    </source>
</evidence>
<reference evidence="8 9" key="1">
    <citation type="journal article" date="2018" name="Plant J.">
        <title>Genome sequences of Chlorella sorokiniana UTEX 1602 and Micractinium conductrix SAG 241.80: implications to maltose excretion by a green alga.</title>
        <authorList>
            <person name="Arriola M.B."/>
            <person name="Velmurugan N."/>
            <person name="Zhang Y."/>
            <person name="Plunkett M.H."/>
            <person name="Hondzo H."/>
            <person name="Barney B.M."/>
        </authorList>
    </citation>
    <scope>NUCLEOTIDE SEQUENCE [LARGE SCALE GENOMIC DNA]</scope>
    <source>
        <strain evidence="8 9">SAG 241.80</strain>
    </source>
</reference>
<comment type="caution">
    <text evidence="8">The sequence shown here is derived from an EMBL/GenBank/DDBJ whole genome shotgun (WGS) entry which is preliminary data.</text>
</comment>
<keyword evidence="2 5" id="KW-0479">Metal-binding</keyword>
<feature type="region of interest" description="Disordered" evidence="6">
    <location>
        <begin position="91"/>
        <end position="141"/>
    </location>
</feature>
<name>A0A2P6V5C8_9CHLO</name>
<dbReference type="InterPro" id="IPR026992">
    <property type="entry name" value="DIOX_N"/>
</dbReference>
<dbReference type="GO" id="GO:0046872">
    <property type="term" value="F:metal ion binding"/>
    <property type="evidence" value="ECO:0007669"/>
    <property type="project" value="UniProtKB-KW"/>
</dbReference>
<dbReference type="PROSITE" id="PS51471">
    <property type="entry name" value="FE2OG_OXY"/>
    <property type="match status" value="1"/>
</dbReference>
<feature type="domain" description="Fe2OG dioxygenase" evidence="7">
    <location>
        <begin position="187"/>
        <end position="287"/>
    </location>
</feature>
<dbReference type="STRING" id="554055.A0A2P6V5C8"/>
<accession>A0A2P6V5C8</accession>
<proteinExistence type="inferred from homology"/>
<dbReference type="PRINTS" id="PR00682">
    <property type="entry name" value="IPNSYNTHASE"/>
</dbReference>
<dbReference type="Gene3D" id="2.60.120.330">
    <property type="entry name" value="B-lactam Antibiotic, Isopenicillin N Synthase, Chain"/>
    <property type="match status" value="1"/>
</dbReference>
<gene>
    <name evidence="8" type="ORF">C2E20_7185</name>
</gene>
<dbReference type="AlphaFoldDB" id="A0A2P6V5C8"/>
<dbReference type="InterPro" id="IPR005123">
    <property type="entry name" value="Oxoglu/Fe-dep_dioxygenase_dom"/>
</dbReference>
<evidence type="ECO:0000256" key="1">
    <source>
        <dbReference type="ARBA" id="ARBA00008056"/>
    </source>
</evidence>
<dbReference type="PANTHER" id="PTHR10209:SF881">
    <property type="entry name" value="FI07970P-RELATED"/>
    <property type="match status" value="1"/>
</dbReference>
<dbReference type="Pfam" id="PF14226">
    <property type="entry name" value="DIOX_N"/>
    <property type="match status" value="1"/>
</dbReference>
<evidence type="ECO:0000256" key="3">
    <source>
        <dbReference type="ARBA" id="ARBA00023002"/>
    </source>
</evidence>
<dbReference type="InterPro" id="IPR044861">
    <property type="entry name" value="IPNS-like_FE2OG_OXY"/>
</dbReference>
<evidence type="ECO:0000256" key="5">
    <source>
        <dbReference type="RuleBase" id="RU003682"/>
    </source>
</evidence>
<evidence type="ECO:0000313" key="8">
    <source>
        <dbReference type="EMBL" id="PSC69301.1"/>
    </source>
</evidence>
<dbReference type="OrthoDB" id="288590at2759"/>
<dbReference type="InterPro" id="IPR027443">
    <property type="entry name" value="IPNS-like_sf"/>
</dbReference>
<dbReference type="EMBL" id="LHPF02000028">
    <property type="protein sequence ID" value="PSC69301.1"/>
    <property type="molecule type" value="Genomic_DNA"/>
</dbReference>
<evidence type="ECO:0000256" key="2">
    <source>
        <dbReference type="ARBA" id="ARBA00022723"/>
    </source>
</evidence>
<dbReference type="Proteomes" id="UP000239649">
    <property type="component" value="Unassembled WGS sequence"/>
</dbReference>
<dbReference type="SUPFAM" id="SSF51197">
    <property type="entry name" value="Clavaminate synthase-like"/>
    <property type="match status" value="1"/>
</dbReference>
<comment type="similarity">
    <text evidence="1 5">Belongs to the iron/ascorbate-dependent oxidoreductase family.</text>
</comment>